<dbReference type="PANTHER" id="PTHR43883">
    <property type="entry name" value="SLR0207 PROTEIN"/>
    <property type="match status" value="1"/>
</dbReference>
<dbReference type="InterPro" id="IPR011009">
    <property type="entry name" value="Kinase-like_dom_sf"/>
</dbReference>
<evidence type="ECO:0000313" key="10">
    <source>
        <dbReference type="Proteomes" id="UP000242205"/>
    </source>
</evidence>
<evidence type="ECO:0000256" key="2">
    <source>
        <dbReference type="ARBA" id="ARBA00008420"/>
    </source>
</evidence>
<dbReference type="OrthoDB" id="9810277at2"/>
<dbReference type="SUPFAM" id="SSF52540">
    <property type="entry name" value="P-loop containing nucleoside triphosphate hydrolases"/>
    <property type="match status" value="1"/>
</dbReference>
<dbReference type="RefSeq" id="WP_102248095.1">
    <property type="nucleotide sequence ID" value="NZ_CP025682.1"/>
</dbReference>
<dbReference type="EMBL" id="CP025682">
    <property type="protein sequence ID" value="AUN96051.1"/>
    <property type="molecule type" value="Genomic_DNA"/>
</dbReference>
<evidence type="ECO:0000313" key="9">
    <source>
        <dbReference type="EMBL" id="AUN96051.1"/>
    </source>
</evidence>
<keyword evidence="6" id="KW-0418">Kinase</keyword>
<dbReference type="AlphaFoldDB" id="A0A2I6S9W5"/>
<dbReference type="InterPro" id="IPR052732">
    <property type="entry name" value="Cell-binding_unc_protein"/>
</dbReference>
<dbReference type="PANTHER" id="PTHR43883:SF1">
    <property type="entry name" value="GLUCONOKINASE"/>
    <property type="match status" value="1"/>
</dbReference>
<dbReference type="InterPro" id="IPR027417">
    <property type="entry name" value="P-loop_NTPase"/>
</dbReference>
<name>A0A2I6S9W5_9RHOO</name>
<evidence type="ECO:0000256" key="3">
    <source>
        <dbReference type="ARBA" id="ARBA00012054"/>
    </source>
</evidence>
<dbReference type="InterPro" id="IPR006001">
    <property type="entry name" value="Therm_gnt_kin"/>
</dbReference>
<dbReference type="KEGG" id="atw:C0099_14550"/>
<dbReference type="Gene3D" id="3.90.1200.10">
    <property type="match status" value="1"/>
</dbReference>
<dbReference type="SUPFAM" id="SSF56112">
    <property type="entry name" value="Protein kinase-like (PK-like)"/>
    <property type="match status" value="1"/>
</dbReference>
<dbReference type="GO" id="GO:0005524">
    <property type="term" value="F:ATP binding"/>
    <property type="evidence" value="ECO:0007669"/>
    <property type="project" value="UniProtKB-KW"/>
</dbReference>
<protein>
    <recommendedName>
        <fullName evidence="3">gluconokinase</fullName>
        <ecNumber evidence="3">2.7.1.12</ecNumber>
    </recommendedName>
</protein>
<dbReference type="Gene3D" id="3.40.50.300">
    <property type="entry name" value="P-loop containing nucleotide triphosphate hydrolases"/>
    <property type="match status" value="1"/>
</dbReference>
<keyword evidence="5" id="KW-0547">Nucleotide-binding</keyword>
<dbReference type="EC" id="2.7.1.12" evidence="3"/>
<reference evidence="9 10" key="1">
    <citation type="submission" date="2018-01" db="EMBL/GenBank/DDBJ databases">
        <authorList>
            <person name="Fu G.-Y."/>
        </authorList>
    </citation>
    <scope>NUCLEOTIDE SEQUENCE [LARGE SCALE GENOMIC DNA]</scope>
    <source>
        <strain evidence="9 10">SY39</strain>
    </source>
</reference>
<comment type="similarity">
    <text evidence="2">Belongs to the gluconokinase GntK/GntV family.</text>
</comment>
<gene>
    <name evidence="9" type="ORF">C0099_14550</name>
</gene>
<evidence type="ECO:0000256" key="5">
    <source>
        <dbReference type="ARBA" id="ARBA00022741"/>
    </source>
</evidence>
<evidence type="ECO:0000256" key="6">
    <source>
        <dbReference type="ARBA" id="ARBA00022777"/>
    </source>
</evidence>
<sequence length="517" mass="56954">MTDSPSIAARLAGHGRFPHPAEHVECIETHASWVVLAGEHAYKIKKPLDLGFLDYSTPERRRAMCEEELRLNRRSAPEIYEAVVGIRDGDVPELCAPDGADEFAVRMRRFDQSALFARLLDAGRLGGEHMEAVAHHVAQFHASADVARPGGEFGAAEAVVFPVQQNFDQMRELVVESGLLERIDRLEAWSAGESRRLAATFDARLAGGFVRECHGDLHLANIVWLDGRARLFDGIEFNPQLRWNDVVADIAFLVMDCEARGRDDLANRFLDAYLEASGDYAGLALLGYYVVYRAMVRAKVAAIRMGQERGEAARACRDELAMYLDYALARIEPRAGHVWIASGPSGAGKSTQGRVLVERCGAIRIRSDVERKRLAGLAASERATAAVGEGLYSPGMTKRTYARLEDIVRVVVAAGRPALVDATFLKRAQRDQFDVLATELGVPFVILAFDAPPEVLRERVAKRADQGTDAADADVTVLEHQLATREPIADDERAVTIEIDTSRDVDWDALLKRLEAG</sequence>
<comment type="catalytic activity">
    <reaction evidence="8">
        <text>D-gluconate + ATP = 6-phospho-D-gluconate + ADP + H(+)</text>
        <dbReference type="Rhea" id="RHEA:19433"/>
        <dbReference type="ChEBI" id="CHEBI:15378"/>
        <dbReference type="ChEBI" id="CHEBI:18391"/>
        <dbReference type="ChEBI" id="CHEBI:30616"/>
        <dbReference type="ChEBI" id="CHEBI:58759"/>
        <dbReference type="ChEBI" id="CHEBI:456216"/>
        <dbReference type="EC" id="2.7.1.12"/>
    </reaction>
</comment>
<evidence type="ECO:0000256" key="1">
    <source>
        <dbReference type="ARBA" id="ARBA00004761"/>
    </source>
</evidence>
<evidence type="ECO:0000256" key="4">
    <source>
        <dbReference type="ARBA" id="ARBA00022679"/>
    </source>
</evidence>
<comment type="pathway">
    <text evidence="1">Carbohydrate acid metabolism.</text>
</comment>
<keyword evidence="7" id="KW-0067">ATP-binding</keyword>
<keyword evidence="4" id="KW-0808">Transferase</keyword>
<dbReference type="CDD" id="cd02021">
    <property type="entry name" value="GntK"/>
    <property type="match status" value="1"/>
</dbReference>
<evidence type="ECO:0000256" key="8">
    <source>
        <dbReference type="ARBA" id="ARBA00048090"/>
    </source>
</evidence>
<evidence type="ECO:0000256" key="7">
    <source>
        <dbReference type="ARBA" id="ARBA00022840"/>
    </source>
</evidence>
<dbReference type="Proteomes" id="UP000242205">
    <property type="component" value="Chromosome"/>
</dbReference>
<accession>A0A2I6S9W5</accession>
<keyword evidence="10" id="KW-1185">Reference proteome</keyword>
<organism evidence="9 10">
    <name type="scientific">Pseudazoarcus pumilus</name>
    <dbReference type="NCBI Taxonomy" id="2067960"/>
    <lineage>
        <taxon>Bacteria</taxon>
        <taxon>Pseudomonadati</taxon>
        <taxon>Pseudomonadota</taxon>
        <taxon>Betaproteobacteria</taxon>
        <taxon>Rhodocyclales</taxon>
        <taxon>Zoogloeaceae</taxon>
        <taxon>Pseudazoarcus</taxon>
    </lineage>
</organism>
<dbReference type="GO" id="GO:0005975">
    <property type="term" value="P:carbohydrate metabolic process"/>
    <property type="evidence" value="ECO:0007669"/>
    <property type="project" value="InterPro"/>
</dbReference>
<dbReference type="Pfam" id="PF13671">
    <property type="entry name" value="AAA_33"/>
    <property type="match status" value="1"/>
</dbReference>
<dbReference type="GO" id="GO:0046316">
    <property type="term" value="F:gluconokinase activity"/>
    <property type="evidence" value="ECO:0007669"/>
    <property type="project" value="UniProtKB-EC"/>
</dbReference>
<proteinExistence type="inferred from homology"/>